<dbReference type="Proteomes" id="UP000312512">
    <property type="component" value="Unassembled WGS sequence"/>
</dbReference>
<dbReference type="EMBL" id="VDLX02000001">
    <property type="protein sequence ID" value="KAB8197720.1"/>
    <property type="molecule type" value="Genomic_DNA"/>
</dbReference>
<comment type="caution">
    <text evidence="1">The sequence shown here is derived from an EMBL/GenBank/DDBJ whole genome shotgun (WGS) entry which is preliminary data.</text>
</comment>
<protein>
    <submittedName>
        <fullName evidence="1">Uncharacterized protein</fullName>
    </submittedName>
</protein>
<reference evidence="1 2" key="1">
    <citation type="submission" date="2019-10" db="EMBL/GenBank/DDBJ databases">
        <title>Nonomuraea sp. nov., isolated from Phyllanthus amarus.</title>
        <authorList>
            <person name="Klykleung N."/>
            <person name="Tanasupawat S."/>
        </authorList>
    </citation>
    <scope>NUCLEOTIDE SEQUENCE [LARGE SCALE GENOMIC DNA]</scope>
    <source>
        <strain evidence="1 2">PA1-10</strain>
    </source>
</reference>
<gene>
    <name evidence="1" type="ORF">FH608_004105</name>
</gene>
<accession>A0A5P9YKK5</accession>
<dbReference type="AlphaFoldDB" id="A0A5C4WVW3"/>
<organism evidence="1 2">
    <name type="scientific">Nonomuraea phyllanthi</name>
    <dbReference type="NCBI Taxonomy" id="2219224"/>
    <lineage>
        <taxon>Bacteria</taxon>
        <taxon>Bacillati</taxon>
        <taxon>Actinomycetota</taxon>
        <taxon>Actinomycetes</taxon>
        <taxon>Streptosporangiales</taxon>
        <taxon>Streptosporangiaceae</taxon>
        <taxon>Nonomuraea</taxon>
    </lineage>
</organism>
<dbReference type="RefSeq" id="WP_139628402.1">
    <property type="nucleotide sequence ID" value="NZ_CP045572.1"/>
</dbReference>
<evidence type="ECO:0000313" key="1">
    <source>
        <dbReference type="EMBL" id="KAB8197720.1"/>
    </source>
</evidence>
<sequence length="214" mass="21943">MTMGMLWSSPADIDDQSGVHIAGAQQVDDAIGKLVAAPGGITSDRWQEFGRTEYEDANGKAVDGLREVKTLLESLAKALDGLARESFSAAIVCAAVGTTLLPIAWLTNLGRFFGSVATAGLGALGAQAAGGAAAQAAQAPVKRSIAKRMVLLAVSSALLIGVQMLCERLLAGDLKHAATPADGKLPDFKKIQIEGLENVATSGSGDSPAADEER</sequence>
<evidence type="ECO:0000313" key="2">
    <source>
        <dbReference type="Proteomes" id="UP000312512"/>
    </source>
</evidence>
<accession>A0A5C4WVW3</accession>
<name>A0A5C4WVW3_9ACTN</name>
<proteinExistence type="predicted"/>
<keyword evidence="2" id="KW-1185">Reference proteome</keyword>